<feature type="compositionally biased region" description="Low complexity" evidence="1">
    <location>
        <begin position="280"/>
        <end position="300"/>
    </location>
</feature>
<gene>
    <name evidence="2" type="ORF">GCM10009846_15870</name>
</gene>
<protein>
    <recommendedName>
        <fullName evidence="4">Protein kinase domain-containing protein</fullName>
    </recommendedName>
</protein>
<feature type="region of interest" description="Disordered" evidence="1">
    <location>
        <begin position="280"/>
        <end position="305"/>
    </location>
</feature>
<dbReference type="Gene3D" id="1.10.510.10">
    <property type="entry name" value="Transferase(Phosphotransferase) domain 1"/>
    <property type="match status" value="1"/>
</dbReference>
<organism evidence="2 3">
    <name type="scientific">Agrococcus versicolor</name>
    <dbReference type="NCBI Taxonomy" id="501482"/>
    <lineage>
        <taxon>Bacteria</taxon>
        <taxon>Bacillati</taxon>
        <taxon>Actinomycetota</taxon>
        <taxon>Actinomycetes</taxon>
        <taxon>Micrococcales</taxon>
        <taxon>Microbacteriaceae</taxon>
        <taxon>Agrococcus</taxon>
    </lineage>
</organism>
<dbReference type="Proteomes" id="UP001501599">
    <property type="component" value="Unassembled WGS sequence"/>
</dbReference>
<evidence type="ECO:0000256" key="1">
    <source>
        <dbReference type="SAM" id="MobiDB-lite"/>
    </source>
</evidence>
<comment type="caution">
    <text evidence="2">The sequence shown here is derived from an EMBL/GenBank/DDBJ whole genome shotgun (WGS) entry which is preliminary data.</text>
</comment>
<dbReference type="EMBL" id="BAAAQT010000005">
    <property type="protein sequence ID" value="GAA2173527.1"/>
    <property type="molecule type" value="Genomic_DNA"/>
</dbReference>
<evidence type="ECO:0000313" key="3">
    <source>
        <dbReference type="Proteomes" id="UP001501599"/>
    </source>
</evidence>
<name>A0ABN3AQM4_9MICO</name>
<dbReference type="InterPro" id="IPR011009">
    <property type="entry name" value="Kinase-like_dom_sf"/>
</dbReference>
<accession>A0ABN3AQM4</accession>
<evidence type="ECO:0008006" key="4">
    <source>
        <dbReference type="Google" id="ProtNLM"/>
    </source>
</evidence>
<proteinExistence type="predicted"/>
<reference evidence="2 3" key="1">
    <citation type="journal article" date="2019" name="Int. J. Syst. Evol. Microbiol.">
        <title>The Global Catalogue of Microorganisms (GCM) 10K type strain sequencing project: providing services to taxonomists for standard genome sequencing and annotation.</title>
        <authorList>
            <consortium name="The Broad Institute Genomics Platform"/>
            <consortium name="The Broad Institute Genome Sequencing Center for Infectious Disease"/>
            <person name="Wu L."/>
            <person name="Ma J."/>
        </authorList>
    </citation>
    <scope>NUCLEOTIDE SEQUENCE [LARGE SCALE GENOMIC DNA]</scope>
    <source>
        <strain evidence="2 3">JCM 16026</strain>
    </source>
</reference>
<sequence>MEEIAGHRVVRVVRDEGERRVLAAFGDQAVELHVGRGAAAATMAQEAAVLLAVPHAHLLPVLDVATLDDAVVLVRPSCATTAAAWLLARGAPRVGEVVTIAAPILSAVAALHAAGATAGRIDLHALVLDEDGCPSLVGVGAERRTTSPTQAWRASCEAVAADCDALLVLVDELVGACGEPVPIGVRDALRARDADAAADGLLEAWPAVPIEHAHAAPAPPRRARERVRRVEEASRAVRWAQDALAQLGAVRRPVWLAGGAGAVALAGALVLAGTASSAPVADAPASSASPGGGSSVDAAAPPTPEATSVEAAGALLAAREACLDAADDACLAAILDPTGAAAASTWRLPGDATLTEVAVLGDAVLVDVASSSEPASVLVVRTDAGWMLRDAWGA</sequence>
<dbReference type="RefSeq" id="WP_344342442.1">
    <property type="nucleotide sequence ID" value="NZ_BAAAQT010000005.1"/>
</dbReference>
<keyword evidence="3" id="KW-1185">Reference proteome</keyword>
<evidence type="ECO:0000313" key="2">
    <source>
        <dbReference type="EMBL" id="GAA2173527.1"/>
    </source>
</evidence>
<dbReference type="SUPFAM" id="SSF56112">
    <property type="entry name" value="Protein kinase-like (PK-like)"/>
    <property type="match status" value="1"/>
</dbReference>